<keyword evidence="5 8" id="KW-1133">Transmembrane helix</keyword>
<dbReference type="GO" id="GO:0005886">
    <property type="term" value="C:plasma membrane"/>
    <property type="evidence" value="ECO:0007669"/>
    <property type="project" value="TreeGrafter"/>
</dbReference>
<evidence type="ECO:0000259" key="9">
    <source>
        <dbReference type="Pfam" id="PF00535"/>
    </source>
</evidence>
<dbReference type="RefSeq" id="WP_072831207.1">
    <property type="nucleotide sequence ID" value="NZ_FQXP01000004.1"/>
</dbReference>
<evidence type="ECO:0000256" key="2">
    <source>
        <dbReference type="ARBA" id="ARBA00022676"/>
    </source>
</evidence>
<keyword evidence="3 10" id="KW-0808">Transferase</keyword>
<dbReference type="EMBL" id="FQXP01000004">
    <property type="protein sequence ID" value="SHH74693.1"/>
    <property type="molecule type" value="Genomic_DNA"/>
</dbReference>
<dbReference type="CDD" id="cd04187">
    <property type="entry name" value="DPM1_like_bac"/>
    <property type="match status" value="1"/>
</dbReference>
<keyword evidence="6 8" id="KW-0472">Membrane</keyword>
<dbReference type="InterPro" id="IPR029044">
    <property type="entry name" value="Nucleotide-diphossugar_trans"/>
</dbReference>
<evidence type="ECO:0000313" key="11">
    <source>
        <dbReference type="Proteomes" id="UP000184526"/>
    </source>
</evidence>
<gene>
    <name evidence="10" type="ORF">SAMN02745196_01301</name>
</gene>
<keyword evidence="2" id="KW-0328">Glycosyltransferase</keyword>
<dbReference type="Proteomes" id="UP000184526">
    <property type="component" value="Unassembled WGS sequence"/>
</dbReference>
<name>A0A1M5VIG6_9CLOT</name>
<keyword evidence="4 8" id="KW-0812">Transmembrane</keyword>
<keyword evidence="7" id="KW-0175">Coiled coil</keyword>
<evidence type="ECO:0000256" key="3">
    <source>
        <dbReference type="ARBA" id="ARBA00022679"/>
    </source>
</evidence>
<evidence type="ECO:0000256" key="8">
    <source>
        <dbReference type="SAM" id="Phobius"/>
    </source>
</evidence>
<dbReference type="PANTHER" id="PTHR48090:SF1">
    <property type="entry name" value="PROPHAGE BACTOPRENOL GLUCOSYL TRANSFERASE HOMOLOG"/>
    <property type="match status" value="1"/>
</dbReference>
<dbReference type="InterPro" id="IPR001173">
    <property type="entry name" value="Glyco_trans_2-like"/>
</dbReference>
<feature type="coiled-coil region" evidence="7">
    <location>
        <begin position="14"/>
        <end position="41"/>
    </location>
</feature>
<dbReference type="STRING" id="1121306.SAMN02745196_01301"/>
<evidence type="ECO:0000256" key="4">
    <source>
        <dbReference type="ARBA" id="ARBA00022692"/>
    </source>
</evidence>
<evidence type="ECO:0000256" key="1">
    <source>
        <dbReference type="ARBA" id="ARBA00004141"/>
    </source>
</evidence>
<dbReference type="OrthoDB" id="9807778at2"/>
<evidence type="ECO:0000313" key="10">
    <source>
        <dbReference type="EMBL" id="SHH74693.1"/>
    </source>
</evidence>
<evidence type="ECO:0000256" key="6">
    <source>
        <dbReference type="ARBA" id="ARBA00023136"/>
    </source>
</evidence>
<comment type="subcellular location">
    <subcellularLocation>
        <location evidence="1">Membrane</location>
        <topology evidence="1">Multi-pass membrane protein</topology>
    </subcellularLocation>
</comment>
<dbReference type="Pfam" id="PF00535">
    <property type="entry name" value="Glycos_transf_2"/>
    <property type="match status" value="1"/>
</dbReference>
<feature type="transmembrane region" description="Helical" evidence="8">
    <location>
        <begin position="236"/>
        <end position="262"/>
    </location>
</feature>
<feature type="transmembrane region" description="Helical" evidence="8">
    <location>
        <begin position="274"/>
        <end position="293"/>
    </location>
</feature>
<dbReference type="SUPFAM" id="SSF53448">
    <property type="entry name" value="Nucleotide-diphospho-sugar transferases"/>
    <property type="match status" value="1"/>
</dbReference>
<dbReference type="GO" id="GO:0016757">
    <property type="term" value="F:glycosyltransferase activity"/>
    <property type="evidence" value="ECO:0007669"/>
    <property type="project" value="UniProtKB-KW"/>
</dbReference>
<evidence type="ECO:0000256" key="7">
    <source>
        <dbReference type="SAM" id="Coils"/>
    </source>
</evidence>
<proteinExistence type="predicted"/>
<organism evidence="10 11">
    <name type="scientific">Clostridium collagenovorans DSM 3089</name>
    <dbReference type="NCBI Taxonomy" id="1121306"/>
    <lineage>
        <taxon>Bacteria</taxon>
        <taxon>Bacillati</taxon>
        <taxon>Bacillota</taxon>
        <taxon>Clostridia</taxon>
        <taxon>Eubacteriales</taxon>
        <taxon>Clostridiaceae</taxon>
        <taxon>Clostridium</taxon>
    </lineage>
</organism>
<sequence>MKTIYFVIPCYNEEEVLKETAKRLEEKMESLMENKKISENSRIVFIDDGSKDSTWSIIEELNKLDEKFSGIKLSRNRGHQNALLAGLMTVKEKCDAAISLDADLQDDINVVDKFIDRFIDGCEIVYGVRSDRKMDTIFKRTTAQGFYRVMKVLGVDIVYNHADYRLMSKRSLDELENFKEVNLFLRGIVPLIGFKSDIVLYERNERYAGESKYPLKKMLLFAFEGITSFSVKPIRIVLGVGIVMFLSSLVALIYSLVVWILGKTVHGWTTLVSSVWMLGGLQLLGMGIIGEYIGKIYMESKGRPKFIVEKFINK</sequence>
<dbReference type="Gene3D" id="3.90.550.10">
    <property type="entry name" value="Spore Coat Polysaccharide Biosynthesis Protein SpsA, Chain A"/>
    <property type="match status" value="1"/>
</dbReference>
<protein>
    <submittedName>
        <fullName evidence="10">Glycosyltransferase involved in cell wall bisynthesis</fullName>
    </submittedName>
</protein>
<accession>A0A1M5VIG6</accession>
<reference evidence="10 11" key="1">
    <citation type="submission" date="2016-11" db="EMBL/GenBank/DDBJ databases">
        <authorList>
            <person name="Jaros S."/>
            <person name="Januszkiewicz K."/>
            <person name="Wedrychowicz H."/>
        </authorList>
    </citation>
    <scope>NUCLEOTIDE SEQUENCE [LARGE SCALE GENOMIC DNA]</scope>
    <source>
        <strain evidence="10 11">DSM 3089</strain>
    </source>
</reference>
<dbReference type="AlphaFoldDB" id="A0A1M5VIG6"/>
<evidence type="ECO:0000256" key="5">
    <source>
        <dbReference type="ARBA" id="ARBA00022989"/>
    </source>
</evidence>
<feature type="domain" description="Glycosyltransferase 2-like" evidence="9">
    <location>
        <begin position="6"/>
        <end position="175"/>
    </location>
</feature>
<dbReference type="InterPro" id="IPR050256">
    <property type="entry name" value="Glycosyltransferase_2"/>
</dbReference>
<keyword evidence="11" id="KW-1185">Reference proteome</keyword>
<dbReference type="PANTHER" id="PTHR48090">
    <property type="entry name" value="UNDECAPRENYL-PHOSPHATE 4-DEOXY-4-FORMAMIDO-L-ARABINOSE TRANSFERASE-RELATED"/>
    <property type="match status" value="1"/>
</dbReference>